<reference evidence="5" key="4">
    <citation type="submission" date="2025-09" db="UniProtKB">
        <authorList>
            <consortium name="Ensembl"/>
        </authorList>
    </citation>
    <scope>IDENTIFICATION</scope>
    <source>
        <strain evidence="5">17573</strain>
    </source>
</reference>
<evidence type="ECO:0000256" key="1">
    <source>
        <dbReference type="ARBA" id="ARBA00022999"/>
    </source>
</evidence>
<feature type="region of interest" description="Disordered" evidence="3">
    <location>
        <begin position="392"/>
        <end position="424"/>
    </location>
</feature>
<dbReference type="PROSITE" id="PS50001">
    <property type="entry name" value="SH2"/>
    <property type="match status" value="1"/>
</dbReference>
<dbReference type="InterPro" id="IPR035878">
    <property type="entry name" value="STAP2_SH2"/>
</dbReference>
<sequence length="465" mass="52040">MDGTPLNQLVQLTPRAPISIDWRGLLWVLHHVKVPSGPFSEENGYPEAGMWVGWVSPRRQHLIRNSRQEVIKIWGQRGRARSVQRPRGSTEYMRGTQPGHLTSSFCTSGPQDYKKFWAGLQGLTIYFYNSNRDFQHVEKLNLGAFEKLTDEIPWGSSRDPGTHFSLILRNQEIKFKVETLECREMWKGFILTVVELRVPSNLTLLPGHLYMMAEVLAKEEARRALETPSCFLKVSRLEAQLLLERYPECGNLLLRPSGDGADGVSVTTRQMHNGTHVVRHYKVKREGPKYVIDVEEPFSCTSLDAVVNYFVSHTKKALVPFLLDEDYEKVLGPAPCTGGPKPLPPASVPVSSQDKLPLLPPLPPLPNQEENYVTPIGDAPVVDYENQDVASSSRPVIVKPKKLPKPPAKLPKPSIGPKPEPRVFNGGLARKLPASSAQPLFPAAGLADMTAELQKKLEKRRALEH</sequence>
<dbReference type="PANTHER" id="PTHR16186">
    <property type="entry name" value="SIGNAL-TRANSDUCING ADAPTOR PROTEIN-RELATED"/>
    <property type="match status" value="1"/>
</dbReference>
<dbReference type="FunFam" id="3.30.505.10:FF:000076">
    <property type="entry name" value="Signal transducing adaptor family member 2"/>
    <property type="match status" value="1"/>
</dbReference>
<dbReference type="InterPro" id="IPR036860">
    <property type="entry name" value="SH2_dom_sf"/>
</dbReference>
<organism evidence="5 6">
    <name type="scientific">Macaca mulatta</name>
    <name type="common">Rhesus macaque</name>
    <dbReference type="NCBI Taxonomy" id="9544"/>
    <lineage>
        <taxon>Eukaryota</taxon>
        <taxon>Metazoa</taxon>
        <taxon>Chordata</taxon>
        <taxon>Craniata</taxon>
        <taxon>Vertebrata</taxon>
        <taxon>Euteleostomi</taxon>
        <taxon>Mammalia</taxon>
        <taxon>Eutheria</taxon>
        <taxon>Euarchontoglires</taxon>
        <taxon>Primates</taxon>
        <taxon>Haplorrhini</taxon>
        <taxon>Catarrhini</taxon>
        <taxon>Cercopithecidae</taxon>
        <taxon>Cercopithecinae</taxon>
        <taxon>Macaca</taxon>
    </lineage>
</organism>
<dbReference type="Ensembl" id="ENSMMUT00000082461.1">
    <property type="protein sequence ID" value="ENSMMUP00000075237.1"/>
    <property type="gene ID" value="ENSMMUG00000000271.4"/>
</dbReference>
<feature type="compositionally biased region" description="Pro residues" evidence="3">
    <location>
        <begin position="405"/>
        <end position="418"/>
    </location>
</feature>
<dbReference type="Gene3D" id="2.30.29.30">
    <property type="entry name" value="Pleckstrin-homology domain (PH domain)/Phosphotyrosine-binding domain (PTB)"/>
    <property type="match status" value="1"/>
</dbReference>
<protein>
    <submittedName>
        <fullName evidence="5">Signal transducing adaptor family member 2</fullName>
    </submittedName>
</protein>
<dbReference type="InterPro" id="IPR039111">
    <property type="entry name" value="STAP1/STAP2"/>
</dbReference>
<keyword evidence="6" id="KW-1185">Reference proteome</keyword>
<dbReference type="ExpressionAtlas" id="A0A5F8ACY2">
    <property type="expression patterns" value="baseline"/>
</dbReference>
<name>A0A5F8ACY2_MACMU</name>
<dbReference type="AlphaFoldDB" id="A0A5F8ACY2"/>
<dbReference type="Gene3D" id="3.30.505.10">
    <property type="entry name" value="SH2 domain"/>
    <property type="match status" value="1"/>
</dbReference>
<reference evidence="6" key="1">
    <citation type="journal article" date="2007" name="Science">
        <title>Evolutionary and biomedical insights from the rhesus macaque genome.</title>
        <authorList>
            <person name="Gibbs R.A."/>
            <person name="Rogers J."/>
            <person name="Katze M.G."/>
            <person name="Bumgarner R."/>
            <person name="Weinstock G.M."/>
            <person name="Mardis E.R."/>
            <person name="Remington K.A."/>
            <person name="Strausberg R.L."/>
            <person name="Venter J.C."/>
            <person name="Wilson R.K."/>
            <person name="Batzer M.A."/>
            <person name="Bustamante C.D."/>
            <person name="Eichler E.E."/>
            <person name="Hahn M.W."/>
            <person name="Hardison R.C."/>
            <person name="Makova K.D."/>
            <person name="Miller W."/>
            <person name="Milosavljevic A."/>
            <person name="Palermo R.E."/>
            <person name="Siepel A."/>
            <person name="Sikela J.M."/>
            <person name="Attaway T."/>
            <person name="Bell S."/>
            <person name="Bernard K.E."/>
            <person name="Buhay C.J."/>
            <person name="Chandrabose M.N."/>
            <person name="Dao M."/>
            <person name="Davis C."/>
            <person name="Delehaunty K.D."/>
            <person name="Ding Y."/>
            <person name="Dinh H.H."/>
            <person name="Dugan-Rocha S."/>
            <person name="Fulton L.A."/>
            <person name="Gabisi R.A."/>
            <person name="Garner T.T."/>
            <person name="Godfrey J."/>
            <person name="Hawes A.C."/>
            <person name="Hernandez J."/>
            <person name="Hines S."/>
            <person name="Holder M."/>
            <person name="Hume J."/>
            <person name="Jhangiani S.N."/>
            <person name="Joshi V."/>
            <person name="Khan Z.M."/>
            <person name="Kirkness E.F."/>
            <person name="Cree A."/>
            <person name="Fowler R.G."/>
            <person name="Lee S."/>
            <person name="Lewis L.R."/>
            <person name="Li Z."/>
            <person name="Liu Y.-S."/>
            <person name="Moore S.M."/>
            <person name="Muzny D."/>
            <person name="Nazareth L.V."/>
            <person name="Ngo D.N."/>
            <person name="Okwuonu G.O."/>
            <person name="Pai G."/>
            <person name="Parker D."/>
            <person name="Paul H.A."/>
            <person name="Pfannkoch C."/>
            <person name="Pohl C.S."/>
            <person name="Rogers Y.-H.C."/>
            <person name="Ruiz S.J."/>
            <person name="Sabo A."/>
            <person name="Santibanez J."/>
            <person name="Schneider B.W."/>
            <person name="Smith S.M."/>
            <person name="Sodergren E."/>
            <person name="Svatek A.F."/>
            <person name="Utterback T.R."/>
            <person name="Vattathil S."/>
            <person name="Warren W."/>
            <person name="White C.S."/>
            <person name="Chinwalla A.T."/>
            <person name="Feng Y."/>
            <person name="Halpern A.L."/>
            <person name="Hillier L.W."/>
            <person name="Huang X."/>
            <person name="Minx P."/>
            <person name="Nelson J.O."/>
            <person name="Pepin K.H."/>
            <person name="Qin X."/>
            <person name="Sutton G.G."/>
            <person name="Venter E."/>
            <person name="Walenz B.P."/>
            <person name="Wallis J.W."/>
            <person name="Worley K.C."/>
            <person name="Yang S.-P."/>
            <person name="Jones S.M."/>
            <person name="Marra M.A."/>
            <person name="Rocchi M."/>
            <person name="Schein J.E."/>
            <person name="Baertsch R."/>
            <person name="Clarke L."/>
            <person name="Csuros M."/>
            <person name="Glasscock J."/>
            <person name="Harris R.A."/>
            <person name="Havlak P."/>
            <person name="Jackson A.R."/>
            <person name="Jiang H."/>
            <person name="Liu Y."/>
            <person name="Messina D.N."/>
            <person name="Shen Y."/>
            <person name="Song H.X.-Z."/>
            <person name="Wylie T."/>
            <person name="Zhang L."/>
            <person name="Birney E."/>
            <person name="Han K."/>
            <person name="Konkel M.K."/>
            <person name="Lee J."/>
            <person name="Smit A.F.A."/>
            <person name="Ullmer B."/>
            <person name="Wang H."/>
            <person name="Xing J."/>
            <person name="Burhans R."/>
            <person name="Cheng Z."/>
            <person name="Karro J.E."/>
            <person name="Ma J."/>
            <person name="Raney B."/>
            <person name="She X."/>
            <person name="Cox M.J."/>
            <person name="Demuth J.P."/>
            <person name="Dumas L.J."/>
            <person name="Han S.-G."/>
            <person name="Hopkins J."/>
            <person name="Karimpour-Fard A."/>
            <person name="Kim Y.H."/>
            <person name="Pollack J.R."/>
            <person name="Vinar T."/>
            <person name="Addo-Quaye C."/>
            <person name="Degenhardt J."/>
            <person name="Denby A."/>
            <person name="Hubisz M.J."/>
            <person name="Indap A."/>
            <person name="Kosiol C."/>
            <person name="Lahn B.T."/>
            <person name="Lawson H.A."/>
            <person name="Marklein A."/>
            <person name="Nielsen R."/>
            <person name="Vallender E.J."/>
            <person name="Clark A.G."/>
            <person name="Ferguson B."/>
            <person name="Hernandez R.D."/>
            <person name="Hirani K."/>
            <person name="Kehrer-Sawatzki H."/>
            <person name="Kolb J."/>
            <person name="Patil S."/>
            <person name="Pu L.-L."/>
            <person name="Ren Y."/>
            <person name="Smith D.G."/>
            <person name="Wheeler D.A."/>
            <person name="Schenck I."/>
            <person name="Ball E.V."/>
            <person name="Chen R."/>
            <person name="Cooper D.N."/>
            <person name="Giardine B."/>
            <person name="Hsu F."/>
            <person name="Kent W.J."/>
            <person name="Lesk A."/>
            <person name="Nelson D.L."/>
            <person name="O'brien W.E."/>
            <person name="Pruefer K."/>
            <person name="Stenson P.D."/>
            <person name="Wallace J.C."/>
            <person name="Ke H."/>
            <person name="Liu X.-M."/>
            <person name="Wang P."/>
            <person name="Xiang A.P."/>
            <person name="Yang F."/>
            <person name="Barber G.P."/>
            <person name="Haussler D."/>
            <person name="Karolchik D."/>
            <person name="Kern A.D."/>
            <person name="Kuhn R.M."/>
            <person name="Smith K.E."/>
            <person name="Zwieg A.S."/>
        </authorList>
    </citation>
    <scope>NUCLEOTIDE SEQUENCE [LARGE SCALE GENOMIC DNA]</scope>
    <source>
        <strain evidence="6">17573</strain>
    </source>
</reference>
<evidence type="ECO:0000256" key="2">
    <source>
        <dbReference type="PROSITE-ProRule" id="PRU00191"/>
    </source>
</evidence>
<dbReference type="InterPro" id="IPR011993">
    <property type="entry name" value="PH-like_dom_sf"/>
</dbReference>
<dbReference type="PANTHER" id="PTHR16186:SF11">
    <property type="entry name" value="SIGNAL-TRANSDUCING ADAPTOR PROTEIN 2"/>
    <property type="match status" value="1"/>
</dbReference>
<dbReference type="SMR" id="A0A5F8ACY2"/>
<dbReference type="GO" id="GO:0035591">
    <property type="term" value="F:signaling adaptor activity"/>
    <property type="evidence" value="ECO:0007669"/>
    <property type="project" value="InterPro"/>
</dbReference>
<dbReference type="GeneTree" id="ENSGT00530000063841"/>
<dbReference type="SUPFAM" id="SSF50729">
    <property type="entry name" value="PH domain-like"/>
    <property type="match status" value="1"/>
</dbReference>
<evidence type="ECO:0000256" key="3">
    <source>
        <dbReference type="SAM" id="MobiDB-lite"/>
    </source>
</evidence>
<evidence type="ECO:0000313" key="7">
    <source>
        <dbReference type="VGNC" id="VGNC:78015"/>
    </source>
</evidence>
<dbReference type="SUPFAM" id="SSF55550">
    <property type="entry name" value="SH2 domain"/>
    <property type="match status" value="1"/>
</dbReference>
<evidence type="ECO:0000259" key="4">
    <source>
        <dbReference type="PROSITE" id="PS50001"/>
    </source>
</evidence>
<dbReference type="CDD" id="cd10404">
    <property type="entry name" value="SH2_STAP2"/>
    <property type="match status" value="1"/>
</dbReference>
<dbReference type="Proteomes" id="UP000006718">
    <property type="component" value="Chromosome 19"/>
</dbReference>
<reference evidence="5" key="2">
    <citation type="submission" date="2019-01" db="EMBL/GenBank/DDBJ databases">
        <authorList>
            <person name="Graves T."/>
            <person name="Eichler E.E."/>
            <person name="Wilson R.K."/>
        </authorList>
    </citation>
    <scope>NUCLEOTIDE SEQUENCE [LARGE SCALE GENOMIC DNA]</scope>
    <source>
        <strain evidence="5">17573</strain>
    </source>
</reference>
<reference evidence="5" key="3">
    <citation type="submission" date="2025-08" db="UniProtKB">
        <authorList>
            <consortium name="Ensembl"/>
        </authorList>
    </citation>
    <scope>IDENTIFICATION</scope>
    <source>
        <strain evidence="5">17573</strain>
    </source>
</reference>
<dbReference type="InterPro" id="IPR000980">
    <property type="entry name" value="SH2"/>
</dbReference>
<proteinExistence type="predicted"/>
<dbReference type="VEuPathDB" id="HostDB:ENSMMUG00000000271"/>
<feature type="region of interest" description="Disordered" evidence="3">
    <location>
        <begin position="335"/>
        <end position="370"/>
    </location>
</feature>
<evidence type="ECO:0000313" key="5">
    <source>
        <dbReference type="Ensembl" id="ENSMMUP00000075237.1"/>
    </source>
</evidence>
<accession>A0A5F8ACY2</accession>
<dbReference type="Bgee" id="ENSMMUG00000000271">
    <property type="expression patterns" value="Expressed in ileum and 17 other cell types or tissues"/>
</dbReference>
<dbReference type="VGNC" id="VGNC:78015">
    <property type="gene designation" value="STAP2"/>
</dbReference>
<keyword evidence="1 2" id="KW-0727">SH2 domain</keyword>
<gene>
    <name evidence="5 7" type="primary">STAP2</name>
</gene>
<feature type="domain" description="SH2" evidence="4">
    <location>
        <begin position="210"/>
        <end position="334"/>
    </location>
</feature>
<evidence type="ECO:0000313" key="6">
    <source>
        <dbReference type="Proteomes" id="UP000006718"/>
    </source>
</evidence>